<evidence type="ECO:0000256" key="4">
    <source>
        <dbReference type="ARBA" id="ARBA00023136"/>
    </source>
</evidence>
<feature type="transmembrane region" description="Helical" evidence="6">
    <location>
        <begin position="54"/>
        <end position="78"/>
    </location>
</feature>
<feature type="transmembrane region" description="Helical" evidence="6">
    <location>
        <begin position="143"/>
        <end position="163"/>
    </location>
</feature>
<evidence type="ECO:0000256" key="2">
    <source>
        <dbReference type="ARBA" id="ARBA00022692"/>
    </source>
</evidence>
<comment type="subcellular location">
    <subcellularLocation>
        <location evidence="1">Cell membrane</location>
        <topology evidence="1">Multi-pass membrane protein</topology>
    </subcellularLocation>
</comment>
<evidence type="ECO:0000313" key="8">
    <source>
        <dbReference type="EMBL" id="MBP2192460.1"/>
    </source>
</evidence>
<dbReference type="PANTHER" id="PTHR23508:SF10">
    <property type="entry name" value="CARBOXYLIC ACID TRANSPORTER PROTEIN HOMOLOG"/>
    <property type="match status" value="1"/>
</dbReference>
<organism evidence="8 9">
    <name type="scientific">Nocardia goodfellowii</name>
    <dbReference type="NCBI Taxonomy" id="882446"/>
    <lineage>
        <taxon>Bacteria</taxon>
        <taxon>Bacillati</taxon>
        <taxon>Actinomycetota</taxon>
        <taxon>Actinomycetes</taxon>
        <taxon>Mycobacteriales</taxon>
        <taxon>Nocardiaceae</taxon>
        <taxon>Nocardia</taxon>
    </lineage>
</organism>
<evidence type="ECO:0000256" key="5">
    <source>
        <dbReference type="SAM" id="MobiDB-lite"/>
    </source>
</evidence>
<accession>A0ABS4QL92</accession>
<evidence type="ECO:0000256" key="1">
    <source>
        <dbReference type="ARBA" id="ARBA00004651"/>
    </source>
</evidence>
<feature type="transmembrane region" description="Helical" evidence="6">
    <location>
        <begin position="175"/>
        <end position="198"/>
    </location>
</feature>
<dbReference type="PANTHER" id="PTHR23508">
    <property type="entry name" value="CARBOXYLIC ACID TRANSPORTER PROTEIN HOMOLOG"/>
    <property type="match status" value="1"/>
</dbReference>
<dbReference type="InterPro" id="IPR011701">
    <property type="entry name" value="MFS"/>
</dbReference>
<feature type="transmembrane region" description="Helical" evidence="6">
    <location>
        <begin position="110"/>
        <end position="131"/>
    </location>
</feature>
<feature type="transmembrane region" description="Helical" evidence="6">
    <location>
        <begin position="375"/>
        <end position="394"/>
    </location>
</feature>
<feature type="transmembrane region" description="Helical" evidence="6">
    <location>
        <begin position="85"/>
        <end position="104"/>
    </location>
</feature>
<gene>
    <name evidence="8" type="ORF">BJ987_005361</name>
</gene>
<evidence type="ECO:0000256" key="6">
    <source>
        <dbReference type="SAM" id="Phobius"/>
    </source>
</evidence>
<proteinExistence type="predicted"/>
<protein>
    <submittedName>
        <fullName evidence="8">AAHS family benzoate transporter-like MFS transporter</fullName>
    </submittedName>
</protein>
<dbReference type="InterPro" id="IPR036259">
    <property type="entry name" value="MFS_trans_sf"/>
</dbReference>
<feature type="domain" description="Major facilitator superfamily (MFS) profile" evidence="7">
    <location>
        <begin position="18"/>
        <end position="399"/>
    </location>
</feature>
<name>A0ABS4QL92_9NOCA</name>
<evidence type="ECO:0000256" key="3">
    <source>
        <dbReference type="ARBA" id="ARBA00022989"/>
    </source>
</evidence>
<comment type="caution">
    <text evidence="8">The sequence shown here is derived from an EMBL/GenBank/DDBJ whole genome shotgun (WGS) entry which is preliminary data.</text>
</comment>
<keyword evidence="9" id="KW-1185">Reference proteome</keyword>
<keyword evidence="3 6" id="KW-1133">Transmembrane helix</keyword>
<dbReference type="Pfam" id="PF07690">
    <property type="entry name" value="MFS_1"/>
    <property type="match status" value="1"/>
</dbReference>
<dbReference type="PROSITE" id="PS50850">
    <property type="entry name" value="MFS"/>
    <property type="match status" value="1"/>
</dbReference>
<dbReference type="RefSeq" id="WP_209895304.1">
    <property type="nucleotide sequence ID" value="NZ_JAGGMR010000001.1"/>
</dbReference>
<feature type="compositionally biased region" description="Basic and acidic residues" evidence="5">
    <location>
        <begin position="413"/>
        <end position="423"/>
    </location>
</feature>
<feature type="region of interest" description="Disordered" evidence="5">
    <location>
        <begin position="399"/>
        <end position="423"/>
    </location>
</feature>
<feature type="transmembrane region" description="Helical" evidence="6">
    <location>
        <begin position="259"/>
        <end position="278"/>
    </location>
</feature>
<feature type="transmembrane region" description="Helical" evidence="6">
    <location>
        <begin position="285"/>
        <end position="303"/>
    </location>
</feature>
<dbReference type="Gene3D" id="1.20.1250.20">
    <property type="entry name" value="MFS general substrate transporter like domains"/>
    <property type="match status" value="2"/>
</dbReference>
<reference evidence="8 9" key="1">
    <citation type="submission" date="2021-03" db="EMBL/GenBank/DDBJ databases">
        <title>Sequencing the genomes of 1000 actinobacteria strains.</title>
        <authorList>
            <person name="Klenk H.-P."/>
        </authorList>
    </citation>
    <scope>NUCLEOTIDE SEQUENCE [LARGE SCALE GENOMIC DNA]</scope>
    <source>
        <strain evidence="8 9">DSM 45516</strain>
    </source>
</reference>
<feature type="transmembrane region" description="Helical" evidence="6">
    <location>
        <begin position="219"/>
        <end position="239"/>
    </location>
</feature>
<keyword evidence="2 6" id="KW-0812">Transmembrane</keyword>
<dbReference type="EMBL" id="JAGGMR010000001">
    <property type="protein sequence ID" value="MBP2192460.1"/>
    <property type="molecule type" value="Genomic_DNA"/>
</dbReference>
<feature type="transmembrane region" description="Helical" evidence="6">
    <location>
        <begin position="309"/>
        <end position="332"/>
    </location>
</feature>
<dbReference type="InterPro" id="IPR020846">
    <property type="entry name" value="MFS_dom"/>
</dbReference>
<dbReference type="Proteomes" id="UP001519325">
    <property type="component" value="Unassembled WGS sequence"/>
</dbReference>
<evidence type="ECO:0000313" key="9">
    <source>
        <dbReference type="Proteomes" id="UP001519325"/>
    </source>
</evidence>
<keyword evidence="4 6" id="KW-0472">Membrane</keyword>
<dbReference type="SUPFAM" id="SSF103473">
    <property type="entry name" value="MFS general substrate transporter"/>
    <property type="match status" value="1"/>
</dbReference>
<evidence type="ECO:0000259" key="7">
    <source>
        <dbReference type="PROSITE" id="PS50850"/>
    </source>
</evidence>
<sequence length="423" mass="43815">MAITTTSTTPAKKHRAGILLLGCLVLFVDGYDLFTLGTIGPSLLHDRSWGASVTTLGTLGSLTALGMPLGSILAGWAADRWSRRTPLIVAVCWISASMLAAAAARDLTQLGAARIGTGIGVGALAPLVAALVSDHAPRNRRTLHLAIAMGSIGIGGTASALLGRVLLSEVHFQTLFLIGAFPVVLVPLILWIVPSTTAHPGTTEKVRYVAELFTPATRLATVLFWIAAFASMTLVYSTTAWLPTVMMRNGYSLNSSLEFMIAFTAGAACGGVLMAIVADRGYLKLVTAVTFSLAAVALLVLSTNQPRPLLLAISALAGLGSLGCQNLIIAYISAYYPPRLRATALGLGLGVGRLGAIAGPSYLSAATTFFTSPRAGFFAFMAPALLGAITVALLPAPDTDSGPDTTAPQPLEAGDRLSREGTR</sequence>